<feature type="domain" description="ABC transmembrane type-1" evidence="8">
    <location>
        <begin position="95"/>
        <end position="296"/>
    </location>
</feature>
<comment type="subcellular location">
    <subcellularLocation>
        <location evidence="1 7">Cell membrane</location>
        <topology evidence="1 7">Multi-pass membrane protein</topology>
    </subcellularLocation>
</comment>
<evidence type="ECO:0000256" key="4">
    <source>
        <dbReference type="ARBA" id="ARBA00022692"/>
    </source>
</evidence>
<dbReference type="Gene3D" id="1.10.3720.10">
    <property type="entry name" value="MetI-like"/>
    <property type="match status" value="1"/>
</dbReference>
<evidence type="ECO:0000256" key="1">
    <source>
        <dbReference type="ARBA" id="ARBA00004651"/>
    </source>
</evidence>
<feature type="transmembrane region" description="Helical" evidence="7">
    <location>
        <begin position="277"/>
        <end position="300"/>
    </location>
</feature>
<keyword evidence="2 7" id="KW-0813">Transport</keyword>
<dbReference type="Pfam" id="PF00528">
    <property type="entry name" value="BPD_transp_1"/>
    <property type="match status" value="1"/>
</dbReference>
<keyword evidence="5 7" id="KW-1133">Transmembrane helix</keyword>
<evidence type="ECO:0000259" key="8">
    <source>
        <dbReference type="PROSITE" id="PS50928"/>
    </source>
</evidence>
<organism evidence="9 10">
    <name type="scientific">Candidatus Raymondbacteria bacterium RIFOXYD12_FULL_49_13</name>
    <dbReference type="NCBI Taxonomy" id="1817890"/>
    <lineage>
        <taxon>Bacteria</taxon>
        <taxon>Raymondiibacteriota</taxon>
    </lineage>
</organism>
<dbReference type="PANTHER" id="PTHR43163:SF6">
    <property type="entry name" value="DIPEPTIDE TRANSPORT SYSTEM PERMEASE PROTEIN DPPB-RELATED"/>
    <property type="match status" value="1"/>
</dbReference>
<name>A0A1F7FCK5_UNCRA</name>
<dbReference type="PANTHER" id="PTHR43163">
    <property type="entry name" value="DIPEPTIDE TRANSPORT SYSTEM PERMEASE PROTEIN DPPB-RELATED"/>
    <property type="match status" value="1"/>
</dbReference>
<evidence type="ECO:0000256" key="3">
    <source>
        <dbReference type="ARBA" id="ARBA00022475"/>
    </source>
</evidence>
<evidence type="ECO:0000256" key="2">
    <source>
        <dbReference type="ARBA" id="ARBA00022448"/>
    </source>
</evidence>
<dbReference type="AlphaFoldDB" id="A0A1F7FCK5"/>
<keyword evidence="3" id="KW-1003">Cell membrane</keyword>
<evidence type="ECO:0000256" key="7">
    <source>
        <dbReference type="RuleBase" id="RU363032"/>
    </source>
</evidence>
<dbReference type="GO" id="GO:0005886">
    <property type="term" value="C:plasma membrane"/>
    <property type="evidence" value="ECO:0007669"/>
    <property type="project" value="UniProtKB-SubCell"/>
</dbReference>
<keyword evidence="6 7" id="KW-0472">Membrane</keyword>
<gene>
    <name evidence="9" type="ORF">A2519_17940</name>
</gene>
<dbReference type="PROSITE" id="PS50928">
    <property type="entry name" value="ABC_TM1"/>
    <property type="match status" value="1"/>
</dbReference>
<feature type="transmembrane region" description="Helical" evidence="7">
    <location>
        <begin position="231"/>
        <end position="257"/>
    </location>
</feature>
<evidence type="ECO:0000256" key="6">
    <source>
        <dbReference type="ARBA" id="ARBA00023136"/>
    </source>
</evidence>
<feature type="transmembrane region" description="Helical" evidence="7">
    <location>
        <begin position="103"/>
        <end position="124"/>
    </location>
</feature>
<comment type="similarity">
    <text evidence="7">Belongs to the binding-protein-dependent transport system permease family.</text>
</comment>
<evidence type="ECO:0000256" key="5">
    <source>
        <dbReference type="ARBA" id="ARBA00022989"/>
    </source>
</evidence>
<feature type="transmembrane region" description="Helical" evidence="7">
    <location>
        <begin position="131"/>
        <end position="154"/>
    </location>
</feature>
<feature type="transmembrane region" description="Helical" evidence="7">
    <location>
        <begin position="174"/>
        <end position="196"/>
    </location>
</feature>
<dbReference type="GO" id="GO:0055085">
    <property type="term" value="P:transmembrane transport"/>
    <property type="evidence" value="ECO:0007669"/>
    <property type="project" value="InterPro"/>
</dbReference>
<dbReference type="CDD" id="cd06261">
    <property type="entry name" value="TM_PBP2"/>
    <property type="match status" value="1"/>
</dbReference>
<dbReference type="InterPro" id="IPR035906">
    <property type="entry name" value="MetI-like_sf"/>
</dbReference>
<reference evidence="9 10" key="1">
    <citation type="journal article" date="2016" name="Nat. Commun.">
        <title>Thousands of microbial genomes shed light on interconnected biogeochemical processes in an aquifer system.</title>
        <authorList>
            <person name="Anantharaman K."/>
            <person name="Brown C.T."/>
            <person name="Hug L.A."/>
            <person name="Sharon I."/>
            <person name="Castelle C.J."/>
            <person name="Probst A.J."/>
            <person name="Thomas B.C."/>
            <person name="Singh A."/>
            <person name="Wilkins M.J."/>
            <person name="Karaoz U."/>
            <person name="Brodie E.L."/>
            <person name="Williams K.H."/>
            <person name="Hubbard S.S."/>
            <person name="Banfield J.F."/>
        </authorList>
    </citation>
    <scope>NUCLEOTIDE SEQUENCE [LARGE SCALE GENOMIC DNA]</scope>
</reference>
<dbReference type="Pfam" id="PF19300">
    <property type="entry name" value="BPD_transp_1_N"/>
    <property type="match status" value="1"/>
</dbReference>
<evidence type="ECO:0000313" key="10">
    <source>
        <dbReference type="Proteomes" id="UP000179243"/>
    </source>
</evidence>
<dbReference type="EMBL" id="MFYX01000074">
    <property type="protein sequence ID" value="OGK04242.1"/>
    <property type="molecule type" value="Genomic_DNA"/>
</dbReference>
<accession>A0A1F7FCK5</accession>
<keyword evidence="4 7" id="KW-0812">Transmembrane</keyword>
<proteinExistence type="inferred from homology"/>
<dbReference type="InterPro" id="IPR045621">
    <property type="entry name" value="BPD_transp_1_N"/>
</dbReference>
<dbReference type="InterPro" id="IPR000515">
    <property type="entry name" value="MetI-like"/>
</dbReference>
<dbReference type="SUPFAM" id="SSF161098">
    <property type="entry name" value="MetI-like"/>
    <property type="match status" value="1"/>
</dbReference>
<evidence type="ECO:0000313" key="9">
    <source>
        <dbReference type="EMBL" id="OGK04242.1"/>
    </source>
</evidence>
<protein>
    <submittedName>
        <fullName evidence="9">Peptide ABC transporter permease</fullName>
    </submittedName>
</protein>
<sequence length="310" mass="34629">MAAYIVRRMFYMIPLLLGVTAVVFLLFNVVGGNPAYQILGKNASQEEVRQLEHQLGLDRPLVVQYFDYLRQLVCFDFGRSWATKQKISTMIREGLVPSLSLTVPSFVIGSILSVLLSLVVAFYRNRLWDRIIVILCVMGMSISILVYIIAGQYYLSFAFGLFPISGWEPGLKGIPFLVLPAGIWIIVGLGSDVRFYRTVILDQTGKEYVLTARAKGVSERLVMLKHVLKNAMIPIVASMTMALPFLFTGSLLLESFFGIPGLGNMSINAINASDFPVIKAVTFFGAFLYMAANLLGDILYRLFDPRIRLE</sequence>
<comment type="caution">
    <text evidence="9">The sequence shown here is derived from an EMBL/GenBank/DDBJ whole genome shotgun (WGS) entry which is preliminary data.</text>
</comment>
<dbReference type="Proteomes" id="UP000179243">
    <property type="component" value="Unassembled WGS sequence"/>
</dbReference>